<keyword evidence="1 4" id="KW-0812">Transmembrane</keyword>
<organism evidence="6 7">
    <name type="scientific">Oleomonas cavernae</name>
    <dbReference type="NCBI Taxonomy" id="2320859"/>
    <lineage>
        <taxon>Bacteria</taxon>
        <taxon>Pseudomonadati</taxon>
        <taxon>Pseudomonadota</taxon>
        <taxon>Alphaproteobacteria</taxon>
        <taxon>Acetobacterales</taxon>
        <taxon>Acetobacteraceae</taxon>
        <taxon>Oleomonas</taxon>
    </lineage>
</organism>
<evidence type="ECO:0000313" key="6">
    <source>
        <dbReference type="EMBL" id="RJF80696.1"/>
    </source>
</evidence>
<keyword evidence="3 4" id="KW-0472">Membrane</keyword>
<evidence type="ECO:0000256" key="2">
    <source>
        <dbReference type="ARBA" id="ARBA00022989"/>
    </source>
</evidence>
<protein>
    <submittedName>
        <fullName evidence="6">Twin transmembrane helix small protein</fullName>
    </submittedName>
</protein>
<dbReference type="EMBL" id="QYUK01000016">
    <property type="protein sequence ID" value="RJF80696.1"/>
    <property type="molecule type" value="Genomic_DNA"/>
</dbReference>
<sequence>MSGAFSFLIPLALVVVVVILAVGVTVLVRGGGDRRLSNKLMQYRVLAQAVAIILILLAFYFGSK</sequence>
<feature type="transmembrane region" description="Helical" evidence="4">
    <location>
        <begin position="6"/>
        <end position="28"/>
    </location>
</feature>
<gene>
    <name evidence="6" type="ORF">D3874_26755</name>
</gene>
<accession>A0A418VU74</accession>
<dbReference type="RefSeq" id="WP_119782748.1">
    <property type="nucleotide sequence ID" value="NZ_QYUK01000016.1"/>
</dbReference>
<evidence type="ECO:0000256" key="4">
    <source>
        <dbReference type="SAM" id="Phobius"/>
    </source>
</evidence>
<dbReference type="Gene3D" id="6.10.140.1320">
    <property type="match status" value="1"/>
</dbReference>
<comment type="caution">
    <text evidence="6">The sequence shown here is derived from an EMBL/GenBank/DDBJ whole genome shotgun (WGS) entry which is preliminary data.</text>
</comment>
<keyword evidence="7" id="KW-1185">Reference proteome</keyword>
<dbReference type="PROSITE" id="PS51503">
    <property type="entry name" value="HIG1"/>
    <property type="match status" value="1"/>
</dbReference>
<name>A0A418VU74_9PROT</name>
<feature type="transmembrane region" description="Helical" evidence="4">
    <location>
        <begin position="40"/>
        <end position="61"/>
    </location>
</feature>
<proteinExistence type="predicted"/>
<evidence type="ECO:0000256" key="3">
    <source>
        <dbReference type="ARBA" id="ARBA00023136"/>
    </source>
</evidence>
<evidence type="ECO:0000313" key="7">
    <source>
        <dbReference type="Proteomes" id="UP000284605"/>
    </source>
</evidence>
<keyword evidence="2 4" id="KW-1133">Transmembrane helix</keyword>
<dbReference type="AlphaFoldDB" id="A0A418VU74"/>
<reference evidence="6 7" key="1">
    <citation type="submission" date="2018-09" db="EMBL/GenBank/DDBJ databases">
        <authorList>
            <person name="Zhu H."/>
        </authorList>
    </citation>
    <scope>NUCLEOTIDE SEQUENCE [LARGE SCALE GENOMIC DNA]</scope>
    <source>
        <strain evidence="6 7">K1W22B-8</strain>
    </source>
</reference>
<feature type="domain" description="HIG1" evidence="5">
    <location>
        <begin position="1"/>
        <end position="64"/>
    </location>
</feature>
<evidence type="ECO:0000256" key="1">
    <source>
        <dbReference type="ARBA" id="ARBA00022692"/>
    </source>
</evidence>
<dbReference type="Proteomes" id="UP000284605">
    <property type="component" value="Unassembled WGS sequence"/>
</dbReference>
<dbReference type="Pfam" id="PF04588">
    <property type="entry name" value="HIG_1_N"/>
    <property type="match status" value="1"/>
</dbReference>
<dbReference type="NCBIfam" id="NF033233">
    <property type="entry name" value="twin_helix"/>
    <property type="match status" value="1"/>
</dbReference>
<evidence type="ECO:0000259" key="5">
    <source>
        <dbReference type="PROSITE" id="PS51503"/>
    </source>
</evidence>
<dbReference type="InterPro" id="IPR007667">
    <property type="entry name" value="Hypoxia_induced_domain"/>
</dbReference>